<proteinExistence type="predicted"/>
<evidence type="ECO:0000313" key="2">
    <source>
        <dbReference type="Proteomes" id="UP000824890"/>
    </source>
</evidence>
<keyword evidence="2" id="KW-1185">Reference proteome</keyword>
<dbReference type="InterPro" id="IPR008507">
    <property type="entry name" value="DUF789"/>
</dbReference>
<dbReference type="Pfam" id="PF05623">
    <property type="entry name" value="DUF789"/>
    <property type="match status" value="1"/>
</dbReference>
<sequence length="69" mass="7269">MAIKCLAFVGPSSATQPMSLVQPIGSEKMSLPVLGLASYKFRGFVLTHNGGSKHQLVNSLLQAAAFMSC</sequence>
<dbReference type="EMBL" id="JAGKQM010000012">
    <property type="protein sequence ID" value="KAH0899308.1"/>
    <property type="molecule type" value="Genomic_DNA"/>
</dbReference>
<dbReference type="Proteomes" id="UP000824890">
    <property type="component" value="Unassembled WGS sequence"/>
</dbReference>
<accession>A0ABQ8B3P8</accession>
<protein>
    <submittedName>
        <fullName evidence="1">Uncharacterized protein</fullName>
    </submittedName>
</protein>
<evidence type="ECO:0000313" key="1">
    <source>
        <dbReference type="EMBL" id="KAH0899308.1"/>
    </source>
</evidence>
<comment type="caution">
    <text evidence="1">The sequence shown here is derived from an EMBL/GenBank/DDBJ whole genome shotgun (WGS) entry which is preliminary data.</text>
</comment>
<name>A0ABQ8B3P8_BRANA</name>
<organism evidence="1 2">
    <name type="scientific">Brassica napus</name>
    <name type="common">Rape</name>
    <dbReference type="NCBI Taxonomy" id="3708"/>
    <lineage>
        <taxon>Eukaryota</taxon>
        <taxon>Viridiplantae</taxon>
        <taxon>Streptophyta</taxon>
        <taxon>Embryophyta</taxon>
        <taxon>Tracheophyta</taxon>
        <taxon>Spermatophyta</taxon>
        <taxon>Magnoliopsida</taxon>
        <taxon>eudicotyledons</taxon>
        <taxon>Gunneridae</taxon>
        <taxon>Pentapetalae</taxon>
        <taxon>rosids</taxon>
        <taxon>malvids</taxon>
        <taxon>Brassicales</taxon>
        <taxon>Brassicaceae</taxon>
        <taxon>Brassiceae</taxon>
        <taxon>Brassica</taxon>
    </lineage>
</organism>
<reference evidence="1 2" key="1">
    <citation type="submission" date="2021-05" db="EMBL/GenBank/DDBJ databases">
        <title>Genome Assembly of Synthetic Allotetraploid Brassica napus Reveals Homoeologous Exchanges between Subgenomes.</title>
        <authorList>
            <person name="Davis J.T."/>
        </authorList>
    </citation>
    <scope>NUCLEOTIDE SEQUENCE [LARGE SCALE GENOMIC DNA]</scope>
    <source>
        <strain evidence="2">cv. Da-Ae</strain>
        <tissue evidence="1">Seedling</tissue>
    </source>
</reference>
<gene>
    <name evidence="1" type="ORF">HID58_048876</name>
</gene>